<dbReference type="InterPro" id="IPR013324">
    <property type="entry name" value="RNA_pol_sigma_r3/r4-like"/>
</dbReference>
<dbReference type="RefSeq" id="WP_073016751.1">
    <property type="nucleotide sequence ID" value="NZ_FQXU01000003.1"/>
</dbReference>
<evidence type="ECO:0000256" key="4">
    <source>
        <dbReference type="ARBA" id="ARBA00023163"/>
    </source>
</evidence>
<dbReference type="Gene3D" id="1.20.120.1810">
    <property type="match status" value="1"/>
</dbReference>
<keyword evidence="2" id="KW-0731">Sigma factor</keyword>
<dbReference type="InterPro" id="IPR014284">
    <property type="entry name" value="RNA_pol_sigma-70_dom"/>
</dbReference>
<dbReference type="PANTHER" id="PTHR30385">
    <property type="entry name" value="SIGMA FACTOR F FLAGELLAR"/>
    <property type="match status" value="1"/>
</dbReference>
<keyword evidence="4" id="KW-0804">Transcription</keyword>
<dbReference type="InterPro" id="IPR013325">
    <property type="entry name" value="RNA_pol_sigma_r2"/>
</dbReference>
<evidence type="ECO:0000259" key="5">
    <source>
        <dbReference type="Pfam" id="PF04542"/>
    </source>
</evidence>
<evidence type="ECO:0000313" key="6">
    <source>
        <dbReference type="EMBL" id="SHH68712.1"/>
    </source>
</evidence>
<evidence type="ECO:0000313" key="7">
    <source>
        <dbReference type="Proteomes" id="UP000184241"/>
    </source>
</evidence>
<dbReference type="GO" id="GO:0003677">
    <property type="term" value="F:DNA binding"/>
    <property type="evidence" value="ECO:0007669"/>
    <property type="project" value="UniProtKB-KW"/>
</dbReference>
<keyword evidence="1" id="KW-0805">Transcription regulation</keyword>
<dbReference type="Gene3D" id="1.10.10.10">
    <property type="entry name" value="Winged helix-like DNA-binding domain superfamily/Winged helix DNA-binding domain"/>
    <property type="match status" value="1"/>
</dbReference>
<reference evidence="6 7" key="1">
    <citation type="submission" date="2016-11" db="EMBL/GenBank/DDBJ databases">
        <authorList>
            <person name="Jaros S."/>
            <person name="Januszkiewicz K."/>
            <person name="Wedrychowicz H."/>
        </authorList>
    </citation>
    <scope>NUCLEOTIDE SEQUENCE [LARGE SCALE GENOMIC DNA]</scope>
    <source>
        <strain evidence="6 7">DSM 6191</strain>
    </source>
</reference>
<sequence>MNLIENERLAVLAKMGNDQAKEDLANNFKPFILNLCKKTFLNGYEFEDVQNECYKSLFKALNKYNPENKRFVAYATTSIKNALSNLIRSSTRHDKTDSRSILTLTDCLEHTLAYDIDFVEDELFPKIEILNLKAAIGKLAKEEKELIEFVYIKNQPLKAFAKQAGIPYSTSMRMRNRSLERLKEIIGG</sequence>
<proteinExistence type="predicted"/>
<feature type="domain" description="RNA polymerase sigma-70 region 2" evidence="5">
    <location>
        <begin position="26"/>
        <end position="92"/>
    </location>
</feature>
<dbReference type="PANTHER" id="PTHR30385:SF4">
    <property type="entry name" value="RNA POLYMERASE SIGMA-E FACTOR"/>
    <property type="match status" value="1"/>
</dbReference>
<dbReference type="SUPFAM" id="SSF88659">
    <property type="entry name" value="Sigma3 and sigma4 domains of RNA polymerase sigma factors"/>
    <property type="match status" value="1"/>
</dbReference>
<evidence type="ECO:0000256" key="3">
    <source>
        <dbReference type="ARBA" id="ARBA00023125"/>
    </source>
</evidence>
<dbReference type="InterPro" id="IPR036388">
    <property type="entry name" value="WH-like_DNA-bd_sf"/>
</dbReference>
<evidence type="ECO:0000256" key="2">
    <source>
        <dbReference type="ARBA" id="ARBA00023082"/>
    </source>
</evidence>
<evidence type="ECO:0000256" key="1">
    <source>
        <dbReference type="ARBA" id="ARBA00023015"/>
    </source>
</evidence>
<dbReference type="NCBIfam" id="TIGR02937">
    <property type="entry name" value="sigma70-ECF"/>
    <property type="match status" value="1"/>
</dbReference>
<name>A0A1M5V0C5_9CLOT</name>
<dbReference type="Proteomes" id="UP000184241">
    <property type="component" value="Unassembled WGS sequence"/>
</dbReference>
<dbReference type="SUPFAM" id="SSF88946">
    <property type="entry name" value="Sigma2 domain of RNA polymerase sigma factors"/>
    <property type="match status" value="1"/>
</dbReference>
<dbReference type="GO" id="GO:0016987">
    <property type="term" value="F:sigma factor activity"/>
    <property type="evidence" value="ECO:0007669"/>
    <property type="project" value="UniProtKB-KW"/>
</dbReference>
<dbReference type="InterPro" id="IPR007627">
    <property type="entry name" value="RNA_pol_sigma70_r2"/>
</dbReference>
<accession>A0A1M5V0C5</accession>
<dbReference type="GO" id="GO:0006352">
    <property type="term" value="P:DNA-templated transcription initiation"/>
    <property type="evidence" value="ECO:0007669"/>
    <property type="project" value="InterPro"/>
</dbReference>
<protein>
    <submittedName>
        <fullName evidence="6">RNA polymerase sigma factor, sigma-70 family</fullName>
    </submittedName>
</protein>
<keyword evidence="3" id="KW-0238">DNA-binding</keyword>
<dbReference type="Pfam" id="PF04542">
    <property type="entry name" value="Sigma70_r2"/>
    <property type="match status" value="1"/>
</dbReference>
<dbReference type="EMBL" id="FQXU01000003">
    <property type="protein sequence ID" value="SHH68712.1"/>
    <property type="molecule type" value="Genomic_DNA"/>
</dbReference>
<gene>
    <name evidence="6" type="ORF">SAMN02745941_00714</name>
</gene>
<organism evidence="6 7">
    <name type="scientific">Clostridium intestinale DSM 6191</name>
    <dbReference type="NCBI Taxonomy" id="1121320"/>
    <lineage>
        <taxon>Bacteria</taxon>
        <taxon>Bacillati</taxon>
        <taxon>Bacillota</taxon>
        <taxon>Clostridia</taxon>
        <taxon>Eubacteriales</taxon>
        <taxon>Clostridiaceae</taxon>
        <taxon>Clostridium</taxon>
    </lineage>
</organism>
<dbReference type="AlphaFoldDB" id="A0A1M5V0C5"/>